<dbReference type="Gene3D" id="1.10.1410.10">
    <property type="match status" value="1"/>
</dbReference>
<dbReference type="AlphaFoldDB" id="A0A511KQ74"/>
<comment type="caution">
    <text evidence="1">The sequence shown here is derived from an EMBL/GenBank/DDBJ whole genome shotgun (WGS) entry which is preliminary data.</text>
</comment>
<dbReference type="OrthoDB" id="2521584at2759"/>
<accession>A0A511KQ74</accession>
<protein>
    <submittedName>
        <fullName evidence="1">DNA polymerase sigma-like protein</fullName>
    </submittedName>
</protein>
<gene>
    <name evidence="1" type="ORF">Rt10032_c21g6520</name>
</gene>
<evidence type="ECO:0000313" key="1">
    <source>
        <dbReference type="EMBL" id="GEM12503.1"/>
    </source>
</evidence>
<reference evidence="1 2" key="1">
    <citation type="submission" date="2019-07" db="EMBL/GenBank/DDBJ databases">
        <title>Rhodotorula toruloides NBRC10032 genome sequencing.</title>
        <authorList>
            <person name="Shida Y."/>
            <person name="Takaku H."/>
            <person name="Ogasawara W."/>
            <person name="Mori K."/>
        </authorList>
    </citation>
    <scope>NUCLEOTIDE SEQUENCE [LARGE SCALE GENOMIC DNA]</scope>
    <source>
        <strain evidence="1 2">NBRC10032</strain>
    </source>
</reference>
<name>A0A511KQ74_RHOTO</name>
<organism evidence="1 2">
    <name type="scientific">Rhodotorula toruloides</name>
    <name type="common">Yeast</name>
    <name type="synonym">Rhodosporidium toruloides</name>
    <dbReference type="NCBI Taxonomy" id="5286"/>
    <lineage>
        <taxon>Eukaryota</taxon>
        <taxon>Fungi</taxon>
        <taxon>Dikarya</taxon>
        <taxon>Basidiomycota</taxon>
        <taxon>Pucciniomycotina</taxon>
        <taxon>Microbotryomycetes</taxon>
        <taxon>Sporidiobolales</taxon>
        <taxon>Sporidiobolaceae</taxon>
        <taxon>Rhodotorula</taxon>
    </lineage>
</organism>
<proteinExistence type="predicted"/>
<sequence length="204" mass="23170">MGVSFVQLDRRDTSMLGKAVLDVLSFCTNHARTFEYRNYTITTANGGGIIRKTEWLPPTEARRSRLSIVHPVDPQRDLSSGSYKWDVIHELLFASTRTLLYYALGRGDVARPDSPRCAFAAADIVVSPDMLERRRLNEKLIASGEHETFAWTWDPASLGLVMPEQYASSARRDPRYYWTPITSPRTPPRLRTFLPALTLNPNNN</sequence>
<dbReference type="EMBL" id="BJWK01000021">
    <property type="protein sequence ID" value="GEM12503.1"/>
    <property type="molecule type" value="Genomic_DNA"/>
</dbReference>
<evidence type="ECO:0000313" key="2">
    <source>
        <dbReference type="Proteomes" id="UP000321518"/>
    </source>
</evidence>
<dbReference type="Proteomes" id="UP000321518">
    <property type="component" value="Unassembled WGS sequence"/>
</dbReference>
<dbReference type="SUPFAM" id="SSF81631">
    <property type="entry name" value="PAP/OAS1 substrate-binding domain"/>
    <property type="match status" value="1"/>
</dbReference>